<proteinExistence type="predicted"/>
<dbReference type="RefSeq" id="WP_009629306.1">
    <property type="nucleotide sequence ID" value="NZ_VBTY01000279.1"/>
</dbReference>
<comment type="caution">
    <text evidence="4">The sequence shown here is derived from an EMBL/GenBank/DDBJ whole genome shotgun (WGS) entry which is preliminary data.</text>
</comment>
<accession>A0A9X4RJX7</accession>
<dbReference type="PANTHER" id="PTHR43405:SF1">
    <property type="entry name" value="GLYCOSYL HYDROLASE DIGH"/>
    <property type="match status" value="1"/>
</dbReference>
<dbReference type="AlphaFoldDB" id="A0A9X4RJX7"/>
<dbReference type="Gene3D" id="3.20.20.80">
    <property type="entry name" value="Glycosidases"/>
    <property type="match status" value="1"/>
</dbReference>
<name>A0A9X4RJX7_9CYAN</name>
<protein>
    <submittedName>
        <fullName evidence="4">Family 10 glycosylhydrolase</fullName>
    </submittedName>
</protein>
<keyword evidence="1" id="KW-0732">Signal</keyword>
<dbReference type="Pfam" id="PF02638">
    <property type="entry name" value="GHL10"/>
    <property type="match status" value="1"/>
</dbReference>
<evidence type="ECO:0000256" key="1">
    <source>
        <dbReference type="ARBA" id="ARBA00022729"/>
    </source>
</evidence>
<evidence type="ECO:0000256" key="2">
    <source>
        <dbReference type="SAM" id="MobiDB-lite"/>
    </source>
</evidence>
<dbReference type="PANTHER" id="PTHR43405">
    <property type="entry name" value="GLYCOSYL HYDROLASE DIGH"/>
    <property type="match status" value="1"/>
</dbReference>
<dbReference type="Proteomes" id="UP001152872">
    <property type="component" value="Unassembled WGS sequence"/>
</dbReference>
<dbReference type="EMBL" id="VBTY01000279">
    <property type="protein sequence ID" value="MDG3497101.1"/>
    <property type="molecule type" value="Genomic_DNA"/>
</dbReference>
<keyword evidence="5" id="KW-1185">Reference proteome</keyword>
<sequence length="427" mass="49250">MGKINFGSWQIRLRLLVLTFLGLAIALTINFPFWVAAQTPSGNTASNSIEQSTQSPTQAPPPIRPVNGNELRGIWLTNVDSDVLLSKQGLHKAIKRLKRLNFNTLYPTVWNGGYTLYPSQVAKNSFGVEIEPLPELQSRDMLAEAIEFGHEQNFAVIPWFEYGLMTEEGSELMRQHPEWATRRRDGSQVFVHGEKEQHRLVWLNPTRPEVQKLLIDLIVEVVSKYDIDGIQLDDHFGMPAELGYDDYTIALYKKDHFGRLPPEDFKDPEWMSWRSRFLTTLMRKISKAVRAIKPNCLISLSPNPKDFSYIKYLQDWYSWVYLGYVDELIVQVYRDDIDNFKRELERPELQEIRHKIPVAVGILTGLRIQNVDMRQIKGQVKLARELTLDGFSFFFYETLGNRDASFETLFLTPAPRPDLRNIASVGS</sequence>
<dbReference type="InterPro" id="IPR017853">
    <property type="entry name" value="GH"/>
</dbReference>
<dbReference type="InterPro" id="IPR003790">
    <property type="entry name" value="GHL10"/>
</dbReference>
<reference evidence="4" key="1">
    <citation type="submission" date="2019-05" db="EMBL/GenBank/DDBJ databases">
        <title>Whole genome sequencing of Pseudanabaena catenata USMAC16.</title>
        <authorList>
            <person name="Khan Z."/>
            <person name="Omar W.M."/>
            <person name="Convey P."/>
            <person name="Merican F."/>
            <person name="Najimudin N."/>
        </authorList>
    </citation>
    <scope>NUCLEOTIDE SEQUENCE</scope>
    <source>
        <strain evidence="4">USMAC16</strain>
    </source>
</reference>
<feature type="region of interest" description="Disordered" evidence="2">
    <location>
        <begin position="44"/>
        <end position="63"/>
    </location>
</feature>
<feature type="domain" description="Glycosyl hydrolase-like 10" evidence="3">
    <location>
        <begin position="70"/>
        <end position="374"/>
    </location>
</feature>
<evidence type="ECO:0000259" key="3">
    <source>
        <dbReference type="Pfam" id="PF02638"/>
    </source>
</evidence>
<evidence type="ECO:0000313" key="5">
    <source>
        <dbReference type="Proteomes" id="UP001152872"/>
    </source>
</evidence>
<dbReference type="InterPro" id="IPR052177">
    <property type="entry name" value="Divisome_Glycosyl_Hydrolase"/>
</dbReference>
<evidence type="ECO:0000313" key="4">
    <source>
        <dbReference type="EMBL" id="MDG3497101.1"/>
    </source>
</evidence>
<organism evidence="4 5">
    <name type="scientific">Pseudanabaena catenata USMAC16</name>
    <dbReference type="NCBI Taxonomy" id="1855837"/>
    <lineage>
        <taxon>Bacteria</taxon>
        <taxon>Bacillati</taxon>
        <taxon>Cyanobacteriota</taxon>
        <taxon>Cyanophyceae</taxon>
        <taxon>Pseudanabaenales</taxon>
        <taxon>Pseudanabaenaceae</taxon>
        <taxon>Pseudanabaena</taxon>
    </lineage>
</organism>
<dbReference type="SUPFAM" id="SSF51445">
    <property type="entry name" value="(Trans)glycosidases"/>
    <property type="match status" value="1"/>
</dbReference>
<gene>
    <name evidence="4" type="ORF">FEV09_21410</name>
</gene>